<keyword evidence="1" id="KW-1185">Reference proteome</keyword>
<organism evidence="1 2">
    <name type="scientific">Romanomermis culicivorax</name>
    <name type="common">Nematode worm</name>
    <dbReference type="NCBI Taxonomy" id="13658"/>
    <lineage>
        <taxon>Eukaryota</taxon>
        <taxon>Metazoa</taxon>
        <taxon>Ecdysozoa</taxon>
        <taxon>Nematoda</taxon>
        <taxon>Enoplea</taxon>
        <taxon>Dorylaimia</taxon>
        <taxon>Mermithida</taxon>
        <taxon>Mermithoidea</taxon>
        <taxon>Mermithidae</taxon>
        <taxon>Romanomermis</taxon>
    </lineage>
</organism>
<reference evidence="2" key="1">
    <citation type="submission" date="2022-11" db="UniProtKB">
        <authorList>
            <consortium name="WormBaseParasite"/>
        </authorList>
    </citation>
    <scope>IDENTIFICATION</scope>
</reference>
<dbReference type="Proteomes" id="UP000887565">
    <property type="component" value="Unplaced"/>
</dbReference>
<evidence type="ECO:0000313" key="2">
    <source>
        <dbReference type="WBParaSite" id="nRc.2.0.1.t08685-RA"/>
    </source>
</evidence>
<proteinExistence type="predicted"/>
<name>A0A915I4B7_ROMCU</name>
<evidence type="ECO:0000313" key="1">
    <source>
        <dbReference type="Proteomes" id="UP000887565"/>
    </source>
</evidence>
<dbReference type="AlphaFoldDB" id="A0A915I4B7"/>
<accession>A0A915I4B7</accession>
<protein>
    <submittedName>
        <fullName evidence="2">Uncharacterized protein</fullName>
    </submittedName>
</protein>
<sequence length="59" mass="6912">MREIRYHSIPEEEIKSHHDFHNMSDISGYRNQEQNYAASYGKASKLATVAIFDDCQLKH</sequence>
<dbReference type="WBParaSite" id="nRc.2.0.1.t08685-RA">
    <property type="protein sequence ID" value="nRc.2.0.1.t08685-RA"/>
    <property type="gene ID" value="nRc.2.0.1.g08685"/>
</dbReference>